<keyword evidence="1" id="KW-0472">Membrane</keyword>
<accession>C4FBT2</accession>
<dbReference type="EMBL" id="ABXH02000041">
    <property type="protein sequence ID" value="EEP43631.1"/>
    <property type="molecule type" value="Genomic_DNA"/>
</dbReference>
<evidence type="ECO:0000313" key="2">
    <source>
        <dbReference type="EMBL" id="EEP43631.1"/>
    </source>
</evidence>
<dbReference type="STRING" id="521003.COLINT_03545"/>
<feature type="transmembrane region" description="Helical" evidence="1">
    <location>
        <begin position="49"/>
        <end position="70"/>
    </location>
</feature>
<proteinExistence type="predicted"/>
<dbReference type="HOGENOM" id="CLU_2506977_0_0_11"/>
<feature type="transmembrane region" description="Helical" evidence="1">
    <location>
        <begin position="12"/>
        <end position="37"/>
    </location>
</feature>
<protein>
    <submittedName>
        <fullName evidence="2">Uncharacterized protein</fullName>
    </submittedName>
</protein>
<dbReference type="AlphaFoldDB" id="C4FBT2"/>
<dbReference type="RefSeq" id="WP_006723749.1">
    <property type="nucleotide sequence ID" value="NZ_GG692711.1"/>
</dbReference>
<keyword evidence="1" id="KW-0812">Transmembrane</keyword>
<dbReference type="Proteomes" id="UP000003295">
    <property type="component" value="Unassembled WGS sequence"/>
</dbReference>
<evidence type="ECO:0000313" key="3">
    <source>
        <dbReference type="Proteomes" id="UP000003295"/>
    </source>
</evidence>
<evidence type="ECO:0000256" key="1">
    <source>
        <dbReference type="SAM" id="Phobius"/>
    </source>
</evidence>
<keyword evidence="1" id="KW-1133">Transmembrane helix</keyword>
<comment type="caution">
    <text evidence="2">The sequence shown here is derived from an EMBL/GenBank/DDBJ whole genome shotgun (WGS) entry which is preliminary data.</text>
</comment>
<gene>
    <name evidence="2" type="ORF">COLINT_03545</name>
</gene>
<reference evidence="2 3" key="1">
    <citation type="submission" date="2009-04" db="EMBL/GenBank/DDBJ databases">
        <authorList>
            <person name="Weinstock G."/>
            <person name="Sodergren E."/>
            <person name="Clifton S."/>
            <person name="Fulton L."/>
            <person name="Fulton B."/>
            <person name="Courtney L."/>
            <person name="Fronick C."/>
            <person name="Harrison M."/>
            <person name="Strong C."/>
            <person name="Farmer C."/>
            <person name="Delahaunty K."/>
            <person name="Markovic C."/>
            <person name="Hall O."/>
            <person name="Minx P."/>
            <person name="Tomlinson C."/>
            <person name="Mitreva M."/>
            <person name="Nelson J."/>
            <person name="Hou S."/>
            <person name="Wollam A."/>
            <person name="Pepin K.H."/>
            <person name="Johnson M."/>
            <person name="Bhonagiri V."/>
            <person name="Nash W.E."/>
            <person name="Warren W."/>
            <person name="Chinwalla A."/>
            <person name="Mardis E.R."/>
            <person name="Wilson R.K."/>
        </authorList>
    </citation>
    <scope>NUCLEOTIDE SEQUENCE [LARGE SCALE GENOMIC DNA]</scope>
    <source>
        <strain evidence="2 3">DSM 13280</strain>
    </source>
</reference>
<organism evidence="2 3">
    <name type="scientific">Collinsella intestinalis DSM 13280</name>
    <dbReference type="NCBI Taxonomy" id="521003"/>
    <lineage>
        <taxon>Bacteria</taxon>
        <taxon>Bacillati</taxon>
        <taxon>Actinomycetota</taxon>
        <taxon>Coriobacteriia</taxon>
        <taxon>Coriobacteriales</taxon>
        <taxon>Coriobacteriaceae</taxon>
        <taxon>Collinsella</taxon>
    </lineage>
</organism>
<name>C4FBT2_9ACTN</name>
<sequence length="85" mass="9318">MQLPLIDRIRSFIQAEAVLVVATLAALLSACLFPPVPQNWSAYAEAIDWRTIGLLFCLMTVVAGFTRAGLLARVRSLLTRTEGTQ</sequence>